<evidence type="ECO:0000313" key="1">
    <source>
        <dbReference type="EMBL" id="MDQ0467024.1"/>
    </source>
</evidence>
<dbReference type="EMBL" id="JAUSVX010000001">
    <property type="protein sequence ID" value="MDQ0467024.1"/>
    <property type="molecule type" value="Genomic_DNA"/>
</dbReference>
<comment type="caution">
    <text evidence="1">The sequence shown here is derived from an EMBL/GenBank/DDBJ whole genome shotgun (WGS) entry which is preliminary data.</text>
</comment>
<protein>
    <submittedName>
        <fullName evidence="1">Uncharacterized protein</fullName>
    </submittedName>
</protein>
<dbReference type="RefSeq" id="WP_307266120.1">
    <property type="nucleotide sequence ID" value="NZ_JAUSVX010000001.1"/>
</dbReference>
<accession>A0ABU0J144</accession>
<proteinExistence type="predicted"/>
<sequence length="57" mass="5912">MMGVDVFVGRDLSVMDGLVPSIHANTGHGGRAATLAVALAWRLGVRVDGRIKSAHDG</sequence>
<organism evidence="1 2">
    <name type="scientific">Labrys wisconsinensis</name>
    <dbReference type="NCBI Taxonomy" id="425677"/>
    <lineage>
        <taxon>Bacteria</taxon>
        <taxon>Pseudomonadati</taxon>
        <taxon>Pseudomonadota</taxon>
        <taxon>Alphaproteobacteria</taxon>
        <taxon>Hyphomicrobiales</taxon>
        <taxon>Xanthobacteraceae</taxon>
        <taxon>Labrys</taxon>
    </lineage>
</organism>
<name>A0ABU0J144_9HYPH</name>
<keyword evidence="2" id="KW-1185">Reference proteome</keyword>
<evidence type="ECO:0000313" key="2">
    <source>
        <dbReference type="Proteomes" id="UP001242480"/>
    </source>
</evidence>
<reference evidence="1 2" key="1">
    <citation type="submission" date="2023-07" db="EMBL/GenBank/DDBJ databases">
        <title>Genomic Encyclopedia of Type Strains, Phase IV (KMG-IV): sequencing the most valuable type-strain genomes for metagenomic binning, comparative biology and taxonomic classification.</title>
        <authorList>
            <person name="Goeker M."/>
        </authorList>
    </citation>
    <scope>NUCLEOTIDE SEQUENCE [LARGE SCALE GENOMIC DNA]</scope>
    <source>
        <strain evidence="1 2">DSM 19619</strain>
    </source>
</reference>
<gene>
    <name evidence="1" type="ORF">QO011_000019</name>
</gene>
<dbReference type="Proteomes" id="UP001242480">
    <property type="component" value="Unassembled WGS sequence"/>
</dbReference>